<comment type="caution">
    <text evidence="6">The sequence shown here is derived from an EMBL/GenBank/DDBJ whole genome shotgun (WGS) entry which is preliminary data.</text>
</comment>
<proteinExistence type="predicted"/>
<gene>
    <name evidence="6" type="primary">g11811</name>
    <name evidence="6" type="ORF">VP750_LOCUS10549</name>
</gene>
<dbReference type="Pfam" id="PF00307">
    <property type="entry name" value="CH"/>
    <property type="match status" value="4"/>
</dbReference>
<evidence type="ECO:0000256" key="2">
    <source>
        <dbReference type="ARBA" id="ARBA00022737"/>
    </source>
</evidence>
<evidence type="ECO:0000313" key="6">
    <source>
        <dbReference type="EMBL" id="CAL5228643.1"/>
    </source>
</evidence>
<dbReference type="Gene3D" id="1.10.418.10">
    <property type="entry name" value="Calponin-like domain"/>
    <property type="match status" value="4"/>
</dbReference>
<reference evidence="6 7" key="1">
    <citation type="submission" date="2024-06" db="EMBL/GenBank/DDBJ databases">
        <authorList>
            <person name="Kraege A."/>
            <person name="Thomma B."/>
        </authorList>
    </citation>
    <scope>NUCLEOTIDE SEQUENCE [LARGE SCALE GENOMIC DNA]</scope>
</reference>
<feature type="domain" description="Calponin-homology (CH)" evidence="5">
    <location>
        <begin position="722"/>
        <end position="830"/>
    </location>
</feature>
<accession>A0ABP1GFV2</accession>
<feature type="domain" description="Calponin-homology (CH)" evidence="5">
    <location>
        <begin position="594"/>
        <end position="705"/>
    </location>
</feature>
<dbReference type="PANTHER" id="PTHR19961:SF18">
    <property type="entry name" value="FI19014P1"/>
    <property type="match status" value="1"/>
</dbReference>
<sequence>MATDRLRAIGDRLWGSFSATAAGTSIEHQELEDDGLEMQVHEKEDVELDVLNLKDKDVAAGKDQGHIIDLGALPEKKEPSQRRKAKASPSAGGEVQQPTGEASSEQAKADAAKWTLVSRLSSRLPGARPAQGAQQSSASGHSTPSNLERAVLLLEAETESVSGDSKVSAVLSAASSPSQPAEAREPEPRAPGVIYTTDMDDRLERSSAPDPTSQQQKPSKRRLPRGAPALKDEANSADLEAQRSALRKVKLGEESKSSQEARDDLDEGPSTPPASSAAARADTKASSSPNSTAGDPLERLPPLPCEDPGRNEMHYYATCINHRLRNDAALLHVLPLEPSPAQIASACRDGILLCKLLNSCAPDSIDERALNLPHGDGKELPSKEALQNSNLCIHAATALGCNVSAISAQDILDGKEDAIRSCVWEFIKLGALKDVSVKAVPETVVLQRPEEDVAKLLDVPAQQLLLRWVAHHIGAAGPAWEAWLPLKDMGPDLADCTALGCLLAQLEPQTASVINLRETELTARAGMVLEAARMLTDEPLPPARSLAEGDADMIMMLLASLFRARHGLHAAAADREGQMTQFAQWLEEYDVQDSREERTFRVWLLSLLHNEVHIQNLVESLRDGYVLLRVLDTIAPSCVKWQAVHRPPFKPLLKQPKSIENCNQVVSITRRVLALPLVNIGGIDIINGQHKLLLAILWQLMRFNIRGLLQSVSSKGRHITDAELDRQILAWANERLASAGKRRRIASFHESGLSTGLALVDLLSAVEPRCINLAVVTPGTSAQEREMNAKYVISTARKLGCSLFLLWEDIVEVNSKMILVFVASLMLHSIHKSQDSSPAGSPESAK</sequence>
<dbReference type="PROSITE" id="PS50021">
    <property type="entry name" value="CH"/>
    <property type="match status" value="3"/>
</dbReference>
<dbReference type="SMART" id="SM00033">
    <property type="entry name" value="CH"/>
    <property type="match status" value="4"/>
</dbReference>
<feature type="compositionally biased region" description="Low complexity" evidence="4">
    <location>
        <begin position="130"/>
        <end position="140"/>
    </location>
</feature>
<organism evidence="6 7">
    <name type="scientific">Coccomyxa viridis</name>
    <dbReference type="NCBI Taxonomy" id="1274662"/>
    <lineage>
        <taxon>Eukaryota</taxon>
        <taxon>Viridiplantae</taxon>
        <taxon>Chlorophyta</taxon>
        <taxon>core chlorophytes</taxon>
        <taxon>Trebouxiophyceae</taxon>
        <taxon>Trebouxiophyceae incertae sedis</taxon>
        <taxon>Coccomyxaceae</taxon>
        <taxon>Coccomyxa</taxon>
    </lineage>
</organism>
<dbReference type="InterPro" id="IPR001715">
    <property type="entry name" value="CH_dom"/>
</dbReference>
<feature type="compositionally biased region" description="Low complexity" evidence="4">
    <location>
        <begin position="172"/>
        <end position="181"/>
    </location>
</feature>
<dbReference type="CDD" id="cd21218">
    <property type="entry name" value="CH_PLS_FIM_rpt2"/>
    <property type="match status" value="1"/>
</dbReference>
<feature type="compositionally biased region" description="Low complexity" evidence="4">
    <location>
        <begin position="273"/>
        <end position="288"/>
    </location>
</feature>
<dbReference type="InterPro" id="IPR036872">
    <property type="entry name" value="CH_dom_sf"/>
</dbReference>
<feature type="compositionally biased region" description="Basic and acidic residues" evidence="4">
    <location>
        <begin position="250"/>
        <end position="262"/>
    </location>
</feature>
<evidence type="ECO:0000256" key="4">
    <source>
        <dbReference type="SAM" id="MobiDB-lite"/>
    </source>
</evidence>
<evidence type="ECO:0000259" key="5">
    <source>
        <dbReference type="PROSITE" id="PS50021"/>
    </source>
</evidence>
<protein>
    <submittedName>
        <fullName evidence="6">G11811 protein</fullName>
    </submittedName>
</protein>
<name>A0ABP1GFV2_9CHLO</name>
<feature type="domain" description="Calponin-homology (CH)" evidence="5">
    <location>
        <begin position="310"/>
        <end position="431"/>
    </location>
</feature>
<dbReference type="CDD" id="cd21219">
    <property type="entry name" value="CH_PLS_FIM_rpt3"/>
    <property type="match status" value="1"/>
</dbReference>
<evidence type="ECO:0000256" key="3">
    <source>
        <dbReference type="ARBA" id="ARBA00023203"/>
    </source>
</evidence>
<evidence type="ECO:0000313" key="7">
    <source>
        <dbReference type="Proteomes" id="UP001497392"/>
    </source>
</evidence>
<keyword evidence="2" id="KW-0677">Repeat</keyword>
<dbReference type="SUPFAM" id="SSF47576">
    <property type="entry name" value="Calponin-homology domain, CH-domain"/>
    <property type="match status" value="1"/>
</dbReference>
<comment type="subunit">
    <text evidence="1">Interacts with F-actin.</text>
</comment>
<keyword evidence="3" id="KW-0009">Actin-binding</keyword>
<dbReference type="Proteomes" id="UP001497392">
    <property type="component" value="Unassembled WGS sequence"/>
</dbReference>
<dbReference type="InterPro" id="IPR039959">
    <property type="entry name" value="Fimbrin/Plastin"/>
</dbReference>
<dbReference type="EMBL" id="CAXHTA020000019">
    <property type="protein sequence ID" value="CAL5228643.1"/>
    <property type="molecule type" value="Genomic_DNA"/>
</dbReference>
<dbReference type="PANTHER" id="PTHR19961">
    <property type="entry name" value="FIMBRIN/PLASTIN"/>
    <property type="match status" value="1"/>
</dbReference>
<dbReference type="CDD" id="cd21220">
    <property type="entry name" value="CH_PLS_FIM_rpt4"/>
    <property type="match status" value="1"/>
</dbReference>
<feature type="region of interest" description="Disordered" evidence="4">
    <location>
        <begin position="61"/>
        <end position="307"/>
    </location>
</feature>
<keyword evidence="7" id="KW-1185">Reference proteome</keyword>
<evidence type="ECO:0000256" key="1">
    <source>
        <dbReference type="ARBA" id="ARBA00011385"/>
    </source>
</evidence>
<feature type="compositionally biased region" description="Polar residues" evidence="4">
    <location>
        <begin position="96"/>
        <end position="106"/>
    </location>
</feature>